<evidence type="ECO:0000313" key="1">
    <source>
        <dbReference type="EMBL" id="CAG9711263.1"/>
    </source>
</evidence>
<proteinExistence type="predicted"/>
<organism evidence="1 2">
    <name type="scientific">Clostridium neonatale</name>
    <dbReference type="NCBI Taxonomy" id="137838"/>
    <lineage>
        <taxon>Bacteria</taxon>
        <taxon>Bacillati</taxon>
        <taxon>Bacillota</taxon>
        <taxon>Clostridia</taxon>
        <taxon>Eubacteriales</taxon>
        <taxon>Clostridiaceae</taxon>
        <taxon>Clostridium</taxon>
    </lineage>
</organism>
<dbReference type="AlphaFoldDB" id="A0AA86MTI8"/>
<evidence type="ECO:0000313" key="2">
    <source>
        <dbReference type="Proteomes" id="UP000789738"/>
    </source>
</evidence>
<dbReference type="EMBL" id="CAKJVE010000004">
    <property type="protein sequence ID" value="CAG9711263.1"/>
    <property type="molecule type" value="Genomic_DNA"/>
</dbReference>
<gene>
    <name evidence="1" type="ORF">CNEO_45176</name>
</gene>
<comment type="caution">
    <text evidence="1">The sequence shown here is derived from an EMBL/GenBank/DDBJ whole genome shotgun (WGS) entry which is preliminary data.</text>
</comment>
<sequence>MGILILELYLNFSIIKLNLQKYIFVKIRVLCRKGDFIRNNKKNEFAEI</sequence>
<reference evidence="1" key="1">
    <citation type="submission" date="2021-10" db="EMBL/GenBank/DDBJ databases">
        <authorList>
            <person name="Mesa V."/>
        </authorList>
    </citation>
    <scope>NUCLEOTIDE SEQUENCE</scope>
    <source>
        <strain evidence="1">CC3_PB</strain>
    </source>
</reference>
<name>A0AA86MTI8_9CLOT</name>
<protein>
    <submittedName>
        <fullName evidence="1">Uncharacterized protein</fullName>
    </submittedName>
</protein>
<dbReference type="Proteomes" id="UP000789738">
    <property type="component" value="Unassembled WGS sequence"/>
</dbReference>
<accession>A0AA86MTI8</accession>